<name>A0A0M3IE16_ASCLU</name>
<organism evidence="2 3">
    <name type="scientific">Ascaris lumbricoides</name>
    <name type="common">Giant roundworm</name>
    <dbReference type="NCBI Taxonomy" id="6252"/>
    <lineage>
        <taxon>Eukaryota</taxon>
        <taxon>Metazoa</taxon>
        <taxon>Ecdysozoa</taxon>
        <taxon>Nematoda</taxon>
        <taxon>Chromadorea</taxon>
        <taxon>Rhabditida</taxon>
        <taxon>Spirurina</taxon>
        <taxon>Ascaridomorpha</taxon>
        <taxon>Ascaridoidea</taxon>
        <taxon>Ascarididae</taxon>
        <taxon>Ascaris</taxon>
    </lineage>
</organism>
<proteinExistence type="predicted"/>
<sequence>MRRRNSKYYEATKRRFIGVGGAQATWMPTLRSAKKHPFPKNVSPSDDERRDQEADRREVRVKVDMESVCFTTVDKTVPLTIQPHHLQTSSVAFSPSSDLFVVT</sequence>
<reference evidence="3" key="1">
    <citation type="submission" date="2017-02" db="UniProtKB">
        <authorList>
            <consortium name="WormBaseParasite"/>
        </authorList>
    </citation>
    <scope>IDENTIFICATION</scope>
</reference>
<keyword evidence="2" id="KW-1185">Reference proteome</keyword>
<evidence type="ECO:0000256" key="1">
    <source>
        <dbReference type="SAM" id="MobiDB-lite"/>
    </source>
</evidence>
<accession>A0A0M3IE16</accession>
<evidence type="ECO:0000313" key="3">
    <source>
        <dbReference type="WBParaSite" id="ALUE_0001630701-mRNA-1"/>
    </source>
</evidence>
<dbReference type="WBParaSite" id="ALUE_0001630701-mRNA-1">
    <property type="protein sequence ID" value="ALUE_0001630701-mRNA-1"/>
    <property type="gene ID" value="ALUE_0001630701"/>
</dbReference>
<dbReference type="Proteomes" id="UP000036681">
    <property type="component" value="Unplaced"/>
</dbReference>
<protein>
    <submittedName>
        <fullName evidence="3">Uncharacterized protein</fullName>
    </submittedName>
</protein>
<feature type="compositionally biased region" description="Basic and acidic residues" evidence="1">
    <location>
        <begin position="46"/>
        <end position="58"/>
    </location>
</feature>
<feature type="region of interest" description="Disordered" evidence="1">
    <location>
        <begin position="30"/>
        <end position="58"/>
    </location>
</feature>
<evidence type="ECO:0000313" key="2">
    <source>
        <dbReference type="Proteomes" id="UP000036681"/>
    </source>
</evidence>
<dbReference type="AlphaFoldDB" id="A0A0M3IE16"/>